<proteinExistence type="predicted"/>
<dbReference type="AlphaFoldDB" id="A0A0D6LKF8"/>
<organism evidence="2 3">
    <name type="scientific">Ancylostoma ceylanicum</name>
    <dbReference type="NCBI Taxonomy" id="53326"/>
    <lineage>
        <taxon>Eukaryota</taxon>
        <taxon>Metazoa</taxon>
        <taxon>Ecdysozoa</taxon>
        <taxon>Nematoda</taxon>
        <taxon>Chromadorea</taxon>
        <taxon>Rhabditida</taxon>
        <taxon>Rhabditina</taxon>
        <taxon>Rhabditomorpha</taxon>
        <taxon>Strongyloidea</taxon>
        <taxon>Ancylostomatidae</taxon>
        <taxon>Ancylostomatinae</taxon>
        <taxon>Ancylostoma</taxon>
    </lineage>
</organism>
<feature type="domain" description="SCP" evidence="1">
    <location>
        <begin position="93"/>
        <end position="214"/>
    </location>
</feature>
<sequence>MIYFKNNHFGCTLNRCNTRSSRSPVVAIIVCVYLSAPIYGAPLYESGNACQNDSDCTLLPSSKCAEGLCWSHVVLTPPEPNDICPQNVNMTDKLRKKFHNTHNNLRSKVAKGVVYFDEKRRLPPAGDMYYMTYDCDLEAAAQQHASGCSMMTSSSSSRKDVGENTAVVTGLSRYPELAAEKALKQWWSEVQESGLNSEMKFTEEMSYQKYNAVRHLTQASACFFSI</sequence>
<dbReference type="Proteomes" id="UP000054495">
    <property type="component" value="Unassembled WGS sequence"/>
</dbReference>
<keyword evidence="3" id="KW-1185">Reference proteome</keyword>
<dbReference type="SMART" id="SM00198">
    <property type="entry name" value="SCP"/>
    <property type="match status" value="1"/>
</dbReference>
<evidence type="ECO:0000313" key="3">
    <source>
        <dbReference type="Proteomes" id="UP000054495"/>
    </source>
</evidence>
<accession>A0A0D6LKF8</accession>
<dbReference type="EMBL" id="KE125047">
    <property type="protein sequence ID" value="EPB72439.1"/>
    <property type="molecule type" value="Genomic_DNA"/>
</dbReference>
<dbReference type="InterPro" id="IPR014044">
    <property type="entry name" value="CAP_dom"/>
</dbReference>
<evidence type="ECO:0000259" key="1">
    <source>
        <dbReference type="SMART" id="SM00198"/>
    </source>
</evidence>
<dbReference type="SUPFAM" id="SSF55797">
    <property type="entry name" value="PR-1-like"/>
    <property type="match status" value="1"/>
</dbReference>
<dbReference type="CDD" id="cd05380">
    <property type="entry name" value="CAP_euk"/>
    <property type="match status" value="1"/>
</dbReference>
<dbReference type="InterPro" id="IPR035940">
    <property type="entry name" value="CAP_sf"/>
</dbReference>
<reference evidence="2 3" key="1">
    <citation type="submission" date="2013-05" db="EMBL/GenBank/DDBJ databases">
        <title>Draft genome of the parasitic nematode Anyclostoma ceylanicum.</title>
        <authorList>
            <person name="Mitreva M."/>
        </authorList>
    </citation>
    <scope>NUCLEOTIDE SEQUENCE [LARGE SCALE GENOMIC DNA]</scope>
</reference>
<dbReference type="Pfam" id="PF00188">
    <property type="entry name" value="CAP"/>
    <property type="match status" value="1"/>
</dbReference>
<gene>
    <name evidence="2" type="ORF">ANCCEY_08472</name>
</gene>
<dbReference type="Gene3D" id="3.40.33.10">
    <property type="entry name" value="CAP"/>
    <property type="match status" value="2"/>
</dbReference>
<evidence type="ECO:0000313" key="2">
    <source>
        <dbReference type="EMBL" id="EPB72439.1"/>
    </source>
</evidence>
<name>A0A0D6LKF8_9BILA</name>
<protein>
    <submittedName>
        <fullName evidence="2">SCP-like protein</fullName>
    </submittedName>
</protein>